<sequence>RDAHKGGALALAAVCYAAPERIFIRKEHAGGVSFNDPWPWAGRWDKRTGFGDTSEGEENYGANFPPNPTTYLPVERLDLLVKAGALIAAEIDRLLAVEELLRTKRGIG</sequence>
<organism evidence="1">
    <name type="scientific">marine sediment metagenome</name>
    <dbReference type="NCBI Taxonomy" id="412755"/>
    <lineage>
        <taxon>unclassified sequences</taxon>
        <taxon>metagenomes</taxon>
        <taxon>ecological metagenomes</taxon>
    </lineage>
</organism>
<dbReference type="EMBL" id="LAZR01059318">
    <property type="protein sequence ID" value="KKK68037.1"/>
    <property type="molecule type" value="Genomic_DNA"/>
</dbReference>
<comment type="caution">
    <text evidence="1">The sequence shown here is derived from an EMBL/GenBank/DDBJ whole genome shotgun (WGS) entry which is preliminary data.</text>
</comment>
<proteinExistence type="predicted"/>
<protein>
    <submittedName>
        <fullName evidence="1">Uncharacterized protein</fullName>
    </submittedName>
</protein>
<dbReference type="AlphaFoldDB" id="A0A0F8XFV7"/>
<name>A0A0F8XFV7_9ZZZZ</name>
<evidence type="ECO:0000313" key="1">
    <source>
        <dbReference type="EMBL" id="KKK68037.1"/>
    </source>
</evidence>
<accession>A0A0F8XFV7</accession>
<feature type="non-terminal residue" evidence="1">
    <location>
        <position position="1"/>
    </location>
</feature>
<gene>
    <name evidence="1" type="ORF">LCGC14_2948050</name>
</gene>
<reference evidence="1" key="1">
    <citation type="journal article" date="2015" name="Nature">
        <title>Complex archaea that bridge the gap between prokaryotes and eukaryotes.</title>
        <authorList>
            <person name="Spang A."/>
            <person name="Saw J.H."/>
            <person name="Jorgensen S.L."/>
            <person name="Zaremba-Niedzwiedzka K."/>
            <person name="Martijn J."/>
            <person name="Lind A.E."/>
            <person name="van Eijk R."/>
            <person name="Schleper C."/>
            <person name="Guy L."/>
            <person name="Ettema T.J."/>
        </authorList>
    </citation>
    <scope>NUCLEOTIDE SEQUENCE</scope>
</reference>